<sequence length="139" mass="15694">MPRNSCRAFAERGRGKLFTASTFDANGTAPSLAERHPQEFPKAKWRDHCRLLDVLRLYRNLVVNQPELVGNFKQNQQSQRITRPESLSPSSMPATPQWAESISLALLTAWTCWHVIPYEKPLGSTEPRGDTANVYPPCS</sequence>
<feature type="region of interest" description="Disordered" evidence="1">
    <location>
        <begin position="74"/>
        <end position="94"/>
    </location>
</feature>
<organism evidence="2 3">
    <name type="scientific">Synaphobranchus kaupii</name>
    <name type="common">Kaup's arrowtooth eel</name>
    <dbReference type="NCBI Taxonomy" id="118154"/>
    <lineage>
        <taxon>Eukaryota</taxon>
        <taxon>Metazoa</taxon>
        <taxon>Chordata</taxon>
        <taxon>Craniata</taxon>
        <taxon>Vertebrata</taxon>
        <taxon>Euteleostomi</taxon>
        <taxon>Actinopterygii</taxon>
        <taxon>Neopterygii</taxon>
        <taxon>Teleostei</taxon>
        <taxon>Anguilliformes</taxon>
        <taxon>Synaphobranchidae</taxon>
        <taxon>Synaphobranchus</taxon>
    </lineage>
</organism>
<dbReference type="AlphaFoldDB" id="A0A9Q1F364"/>
<protein>
    <submittedName>
        <fullName evidence="2">Uncharacterized protein</fullName>
    </submittedName>
</protein>
<proteinExistence type="predicted"/>
<dbReference type="Proteomes" id="UP001152622">
    <property type="component" value="Chromosome 9"/>
</dbReference>
<evidence type="ECO:0000256" key="1">
    <source>
        <dbReference type="SAM" id="MobiDB-lite"/>
    </source>
</evidence>
<name>A0A9Q1F364_SYNKA</name>
<comment type="caution">
    <text evidence="2">The sequence shown here is derived from an EMBL/GenBank/DDBJ whole genome shotgun (WGS) entry which is preliminary data.</text>
</comment>
<evidence type="ECO:0000313" key="2">
    <source>
        <dbReference type="EMBL" id="KAJ8349937.1"/>
    </source>
</evidence>
<gene>
    <name evidence="2" type="ORF">SKAU_G00250670</name>
</gene>
<keyword evidence="3" id="KW-1185">Reference proteome</keyword>
<reference evidence="2" key="1">
    <citation type="journal article" date="2023" name="Science">
        <title>Genome structures resolve the early diversification of teleost fishes.</title>
        <authorList>
            <person name="Parey E."/>
            <person name="Louis A."/>
            <person name="Montfort J."/>
            <person name="Bouchez O."/>
            <person name="Roques C."/>
            <person name="Iampietro C."/>
            <person name="Lluch J."/>
            <person name="Castinel A."/>
            <person name="Donnadieu C."/>
            <person name="Desvignes T."/>
            <person name="Floi Bucao C."/>
            <person name="Jouanno E."/>
            <person name="Wen M."/>
            <person name="Mejri S."/>
            <person name="Dirks R."/>
            <person name="Jansen H."/>
            <person name="Henkel C."/>
            <person name="Chen W.J."/>
            <person name="Zahm M."/>
            <person name="Cabau C."/>
            <person name="Klopp C."/>
            <person name="Thompson A.W."/>
            <person name="Robinson-Rechavi M."/>
            <person name="Braasch I."/>
            <person name="Lecointre G."/>
            <person name="Bobe J."/>
            <person name="Postlethwait J.H."/>
            <person name="Berthelot C."/>
            <person name="Roest Crollius H."/>
            <person name="Guiguen Y."/>
        </authorList>
    </citation>
    <scope>NUCLEOTIDE SEQUENCE</scope>
    <source>
        <strain evidence="2">WJC10195</strain>
    </source>
</reference>
<dbReference type="EMBL" id="JAINUF010000009">
    <property type="protein sequence ID" value="KAJ8349937.1"/>
    <property type="molecule type" value="Genomic_DNA"/>
</dbReference>
<evidence type="ECO:0000313" key="3">
    <source>
        <dbReference type="Proteomes" id="UP001152622"/>
    </source>
</evidence>
<accession>A0A9Q1F364</accession>